<gene>
    <name evidence="3" type="ORF">NG821_08005</name>
</gene>
<dbReference type="InterPro" id="IPR041607">
    <property type="entry name" value="HU-HIG"/>
</dbReference>
<accession>A0ABT1BZL1</accession>
<organism evidence="3 4">
    <name type="scientific">Segatella cerevisiae</name>
    <dbReference type="NCBI Taxonomy" id="2053716"/>
    <lineage>
        <taxon>Bacteria</taxon>
        <taxon>Pseudomonadati</taxon>
        <taxon>Bacteroidota</taxon>
        <taxon>Bacteroidia</taxon>
        <taxon>Bacteroidales</taxon>
        <taxon>Prevotellaceae</taxon>
        <taxon>Segatella</taxon>
    </lineage>
</organism>
<name>A0ABT1BZL1_9BACT</name>
<sequence length="150" mass="17013">MSVKYKLYQIVDPRHPSRNGKWFAKTCTSEVLHTKDLAQEISKKCTVTEVDTLAVLSALKDVVKEHLKDGRKVVLDGFGYFHIGIKSVVVDHPDDFKPEEHIKRVYTNFVPAGSYDPVTRTVHRAFNEGVKFEEMQDYPGHVSGVEGKKP</sequence>
<dbReference type="EMBL" id="JAMXLY010000028">
    <property type="protein sequence ID" value="MCO6025783.1"/>
    <property type="molecule type" value="Genomic_DNA"/>
</dbReference>
<dbReference type="GO" id="GO:0003677">
    <property type="term" value="F:DNA binding"/>
    <property type="evidence" value="ECO:0007669"/>
    <property type="project" value="UniProtKB-KW"/>
</dbReference>
<keyword evidence="4" id="KW-1185">Reference proteome</keyword>
<dbReference type="Proteomes" id="UP001204015">
    <property type="component" value="Unassembled WGS sequence"/>
</dbReference>
<protein>
    <submittedName>
        <fullName evidence="3">HU family DNA-binding protein</fullName>
    </submittedName>
</protein>
<dbReference type="RefSeq" id="WP_252761139.1">
    <property type="nucleotide sequence ID" value="NZ_JAMXLY010000028.1"/>
</dbReference>
<comment type="caution">
    <text evidence="3">The sequence shown here is derived from an EMBL/GenBank/DDBJ whole genome shotgun (WGS) entry which is preliminary data.</text>
</comment>
<dbReference type="InterPro" id="IPR010992">
    <property type="entry name" value="IHF-like_DNA-bd_dom_sf"/>
</dbReference>
<keyword evidence="1 3" id="KW-0238">DNA-binding</keyword>
<reference evidence="3 4" key="1">
    <citation type="submission" date="2022-06" db="EMBL/GenBank/DDBJ databases">
        <title>A taxonomic note on the genus Prevotella: Description of four novel genera and emended description of the genera Hallella and Xylanibacter.</title>
        <authorList>
            <person name="Hitch T.C.A."/>
        </authorList>
    </citation>
    <scope>NUCLEOTIDE SEQUENCE [LARGE SCALE GENOMIC DNA]</scope>
    <source>
        <strain evidence="3 4">DSM 100619</strain>
    </source>
</reference>
<evidence type="ECO:0000256" key="1">
    <source>
        <dbReference type="ARBA" id="ARBA00023125"/>
    </source>
</evidence>
<dbReference type="Gene3D" id="4.10.520.10">
    <property type="entry name" value="IHF-like DNA-binding proteins"/>
    <property type="match status" value="1"/>
</dbReference>
<dbReference type="Pfam" id="PF18291">
    <property type="entry name" value="HU-HIG"/>
    <property type="match status" value="1"/>
</dbReference>
<dbReference type="SUPFAM" id="SSF47729">
    <property type="entry name" value="IHF-like DNA-binding proteins"/>
    <property type="match status" value="1"/>
</dbReference>
<evidence type="ECO:0000259" key="2">
    <source>
        <dbReference type="Pfam" id="PF18291"/>
    </source>
</evidence>
<feature type="domain" description="HU" evidence="2">
    <location>
        <begin position="1"/>
        <end position="112"/>
    </location>
</feature>
<evidence type="ECO:0000313" key="4">
    <source>
        <dbReference type="Proteomes" id="UP001204015"/>
    </source>
</evidence>
<evidence type="ECO:0000313" key="3">
    <source>
        <dbReference type="EMBL" id="MCO6025783.1"/>
    </source>
</evidence>
<proteinExistence type="predicted"/>